<dbReference type="AlphaFoldDB" id="A0A2C6KLI5"/>
<dbReference type="RefSeq" id="XP_067919701.1">
    <property type="nucleotide sequence ID" value="XM_068068321.1"/>
</dbReference>
<feature type="compositionally biased region" description="Low complexity" evidence="1">
    <location>
        <begin position="13"/>
        <end position="24"/>
    </location>
</feature>
<accession>A0A2C6KLI5</accession>
<keyword evidence="3" id="KW-1185">Reference proteome</keyword>
<reference evidence="2 3" key="1">
    <citation type="journal article" date="2017" name="Int. J. Parasitol.">
        <title>The genome of the protozoan parasite Cystoisospora suis and a reverse vaccinology approach to identify vaccine candidates.</title>
        <authorList>
            <person name="Palmieri N."/>
            <person name="Shrestha A."/>
            <person name="Ruttkowski B."/>
            <person name="Beck T."/>
            <person name="Vogl C."/>
            <person name="Tomley F."/>
            <person name="Blake D.P."/>
            <person name="Joachim A."/>
        </authorList>
    </citation>
    <scope>NUCLEOTIDE SEQUENCE [LARGE SCALE GENOMIC DNA]</scope>
    <source>
        <strain evidence="2 3">Wien I</strain>
    </source>
</reference>
<feature type="region of interest" description="Disordered" evidence="1">
    <location>
        <begin position="43"/>
        <end position="65"/>
    </location>
</feature>
<evidence type="ECO:0000313" key="3">
    <source>
        <dbReference type="Proteomes" id="UP000221165"/>
    </source>
</evidence>
<evidence type="ECO:0000313" key="2">
    <source>
        <dbReference type="EMBL" id="PHJ17989.1"/>
    </source>
</evidence>
<sequence length="132" mass="14400">RAAQRKPARKDAFPSARPSHHASAPACLLNARVYSALPLYEKQNTLGPSDGGARRHPGPLGGCNQPAAALNSDLYHVVASRTRPRSQRSWLSCSRGRLRWITSETEGSSRTRPSTGGRPDSPQVRDQMHPQP</sequence>
<organism evidence="2 3">
    <name type="scientific">Cystoisospora suis</name>
    <dbReference type="NCBI Taxonomy" id="483139"/>
    <lineage>
        <taxon>Eukaryota</taxon>
        <taxon>Sar</taxon>
        <taxon>Alveolata</taxon>
        <taxon>Apicomplexa</taxon>
        <taxon>Conoidasida</taxon>
        <taxon>Coccidia</taxon>
        <taxon>Eucoccidiorida</taxon>
        <taxon>Eimeriorina</taxon>
        <taxon>Sarcocystidae</taxon>
        <taxon>Cystoisospora</taxon>
    </lineage>
</organism>
<dbReference type="EMBL" id="MIGC01004507">
    <property type="protein sequence ID" value="PHJ17989.1"/>
    <property type="molecule type" value="Genomic_DNA"/>
</dbReference>
<feature type="compositionally biased region" description="Polar residues" evidence="1">
    <location>
        <begin position="102"/>
        <end position="114"/>
    </location>
</feature>
<gene>
    <name evidence="2" type="ORF">CSUI_008185</name>
</gene>
<dbReference type="VEuPathDB" id="ToxoDB:CSUI_008185"/>
<protein>
    <submittedName>
        <fullName evidence="2">Uncharacterized protein</fullName>
    </submittedName>
</protein>
<feature type="region of interest" description="Disordered" evidence="1">
    <location>
        <begin position="1"/>
        <end position="24"/>
    </location>
</feature>
<dbReference type="GeneID" id="94431532"/>
<proteinExistence type="predicted"/>
<evidence type="ECO:0000256" key="1">
    <source>
        <dbReference type="SAM" id="MobiDB-lite"/>
    </source>
</evidence>
<dbReference type="Proteomes" id="UP000221165">
    <property type="component" value="Unassembled WGS sequence"/>
</dbReference>
<feature type="region of interest" description="Disordered" evidence="1">
    <location>
        <begin position="101"/>
        <end position="132"/>
    </location>
</feature>
<feature type="non-terminal residue" evidence="2">
    <location>
        <position position="1"/>
    </location>
</feature>
<name>A0A2C6KLI5_9APIC</name>
<comment type="caution">
    <text evidence="2">The sequence shown here is derived from an EMBL/GenBank/DDBJ whole genome shotgun (WGS) entry which is preliminary data.</text>
</comment>